<proteinExistence type="predicted"/>
<organism evidence="1 2">
    <name type="scientific">Fructilactobacillus cliffordii</name>
    <dbReference type="NCBI Taxonomy" id="2940299"/>
    <lineage>
        <taxon>Bacteria</taxon>
        <taxon>Bacillati</taxon>
        <taxon>Bacillota</taxon>
        <taxon>Bacilli</taxon>
        <taxon>Lactobacillales</taxon>
        <taxon>Lactobacillaceae</taxon>
        <taxon>Fructilactobacillus</taxon>
    </lineage>
</organism>
<dbReference type="EMBL" id="CP097119">
    <property type="protein sequence ID" value="USS89472.1"/>
    <property type="molecule type" value="Genomic_DNA"/>
</dbReference>
<accession>A0A9Q8ZS36</accession>
<gene>
    <name evidence="1" type="ORF">M3M40_01410</name>
</gene>
<evidence type="ECO:0000313" key="1">
    <source>
        <dbReference type="EMBL" id="USS89472.1"/>
    </source>
</evidence>
<dbReference type="RefSeq" id="WP_252767022.1">
    <property type="nucleotide sequence ID" value="NZ_CP097117.1"/>
</dbReference>
<protein>
    <submittedName>
        <fullName evidence="1">Transcriptional regulator</fullName>
    </submittedName>
</protein>
<name>A0A9Q8ZS36_9LACO</name>
<sequence>MAREKDTTEYKSVTMRIPQSLYDDYKKVLEKKGAIVTYDIRNYMRAVVAKDKENED</sequence>
<evidence type="ECO:0000313" key="2">
    <source>
        <dbReference type="Proteomes" id="UP001055911"/>
    </source>
</evidence>
<keyword evidence="2" id="KW-1185">Reference proteome</keyword>
<dbReference type="AlphaFoldDB" id="A0A9Q8ZS36"/>
<reference evidence="1" key="1">
    <citation type="submission" date="2022-05" db="EMBL/GenBank/DDBJ databases">
        <authorList>
            <person name="Oliphant S.A."/>
            <person name="Watson-Haigh N.S."/>
            <person name="Sumby K.M."/>
            <person name="Gardner J.M."/>
            <person name="Jiranek V."/>
        </authorList>
    </citation>
    <scope>NUCLEOTIDE SEQUENCE</scope>
    <source>
        <strain evidence="1">KI4_B1</strain>
    </source>
</reference>
<dbReference type="Proteomes" id="UP001055911">
    <property type="component" value="Chromosome"/>
</dbReference>